<name>A0A9P5T726_9AGAM</name>
<keyword evidence="12" id="KW-0325">Glycoprotein</keyword>
<feature type="transmembrane region" description="Helical" evidence="14">
    <location>
        <begin position="172"/>
        <end position="196"/>
    </location>
</feature>
<dbReference type="GO" id="GO:0005886">
    <property type="term" value="C:plasma membrane"/>
    <property type="evidence" value="ECO:0007669"/>
    <property type="project" value="UniProtKB-SubCell"/>
</dbReference>
<dbReference type="SFLD" id="SFLDS00052">
    <property type="entry name" value="Ferric_Reductase_Domain"/>
    <property type="match status" value="1"/>
</dbReference>
<evidence type="ECO:0000256" key="10">
    <source>
        <dbReference type="ARBA" id="ARBA00023065"/>
    </source>
</evidence>
<dbReference type="EMBL" id="WHVB01000011">
    <property type="protein sequence ID" value="KAF8478560.1"/>
    <property type="molecule type" value="Genomic_DNA"/>
</dbReference>
<dbReference type="SUPFAM" id="SSF63380">
    <property type="entry name" value="Riboflavin synthase domain-like"/>
    <property type="match status" value="1"/>
</dbReference>
<dbReference type="InterPro" id="IPR013112">
    <property type="entry name" value="FAD-bd_8"/>
</dbReference>
<evidence type="ECO:0000256" key="9">
    <source>
        <dbReference type="ARBA" id="ARBA00023002"/>
    </source>
</evidence>
<dbReference type="InterPro" id="IPR017927">
    <property type="entry name" value="FAD-bd_FR_type"/>
</dbReference>
<evidence type="ECO:0000256" key="6">
    <source>
        <dbReference type="ARBA" id="ARBA00022692"/>
    </source>
</evidence>
<feature type="transmembrane region" description="Helical" evidence="14">
    <location>
        <begin position="217"/>
        <end position="234"/>
    </location>
</feature>
<dbReference type="GO" id="GO:0052851">
    <property type="term" value="F:ferric-chelate reductase (NADPH) activity"/>
    <property type="evidence" value="ECO:0007669"/>
    <property type="project" value="UniProtKB-EC"/>
</dbReference>
<proteinExistence type="inferred from homology"/>
<keyword evidence="8 14" id="KW-1133">Transmembrane helix</keyword>
<comment type="caution">
    <text evidence="16">The sequence shown here is derived from an EMBL/GenBank/DDBJ whole genome shotgun (WGS) entry which is preliminary data.</text>
</comment>
<dbReference type="GO" id="GO:0006879">
    <property type="term" value="P:intracellular iron ion homeostasis"/>
    <property type="evidence" value="ECO:0007669"/>
    <property type="project" value="TreeGrafter"/>
</dbReference>
<dbReference type="AlphaFoldDB" id="A0A9P5T726"/>
<dbReference type="CDD" id="cd06186">
    <property type="entry name" value="NOX_Duox_like_FAD_NADP"/>
    <property type="match status" value="1"/>
</dbReference>
<dbReference type="Pfam" id="PF01794">
    <property type="entry name" value="Ferric_reduct"/>
    <property type="match status" value="1"/>
</dbReference>
<comment type="catalytic activity">
    <reaction evidence="13">
        <text>2 a Fe(II)-siderophore + NADP(+) + H(+) = 2 a Fe(III)-siderophore + NADPH</text>
        <dbReference type="Rhea" id="RHEA:28795"/>
        <dbReference type="Rhea" id="RHEA-COMP:11342"/>
        <dbReference type="Rhea" id="RHEA-COMP:11344"/>
        <dbReference type="ChEBI" id="CHEBI:15378"/>
        <dbReference type="ChEBI" id="CHEBI:29033"/>
        <dbReference type="ChEBI" id="CHEBI:29034"/>
        <dbReference type="ChEBI" id="CHEBI:57783"/>
        <dbReference type="ChEBI" id="CHEBI:58349"/>
        <dbReference type="EC" id="1.16.1.9"/>
    </reaction>
</comment>
<gene>
    <name evidence="16" type="ORF">DFH94DRAFT_61288</name>
</gene>
<keyword evidence="7" id="KW-0249">Electron transport</keyword>
<evidence type="ECO:0000256" key="7">
    <source>
        <dbReference type="ARBA" id="ARBA00022982"/>
    </source>
</evidence>
<keyword evidence="5" id="KW-1003">Cell membrane</keyword>
<dbReference type="Pfam" id="PF08030">
    <property type="entry name" value="NAD_binding_6"/>
    <property type="match status" value="1"/>
</dbReference>
<dbReference type="GO" id="GO:0006826">
    <property type="term" value="P:iron ion transport"/>
    <property type="evidence" value="ECO:0007669"/>
    <property type="project" value="TreeGrafter"/>
</dbReference>
<feature type="transmembrane region" description="Helical" evidence="14">
    <location>
        <begin position="254"/>
        <end position="273"/>
    </location>
</feature>
<evidence type="ECO:0000256" key="13">
    <source>
        <dbReference type="ARBA" id="ARBA00048483"/>
    </source>
</evidence>
<dbReference type="PANTHER" id="PTHR32361">
    <property type="entry name" value="FERRIC/CUPRIC REDUCTASE TRANSMEMBRANE COMPONENT"/>
    <property type="match status" value="1"/>
</dbReference>
<dbReference type="PROSITE" id="PS51384">
    <property type="entry name" value="FAD_FR"/>
    <property type="match status" value="1"/>
</dbReference>
<dbReference type="InterPro" id="IPR013121">
    <property type="entry name" value="Fe_red_NAD-bd_6"/>
</dbReference>
<keyword evidence="9" id="KW-0560">Oxidoreductase</keyword>
<protein>
    <recommendedName>
        <fullName evidence="3">ferric-chelate reductase (NADPH)</fullName>
        <ecNumber evidence="3">1.16.1.9</ecNumber>
    </recommendedName>
</protein>
<dbReference type="InterPro" id="IPR039261">
    <property type="entry name" value="FNR_nucleotide-bd"/>
</dbReference>
<dbReference type="InterPro" id="IPR017938">
    <property type="entry name" value="Riboflavin_synthase-like_b-brl"/>
</dbReference>
<dbReference type="OrthoDB" id="10006946at2759"/>
<evidence type="ECO:0000313" key="16">
    <source>
        <dbReference type="EMBL" id="KAF8478560.1"/>
    </source>
</evidence>
<accession>A0A9P5T726</accession>
<keyword evidence="4" id="KW-0813">Transport</keyword>
<reference evidence="16" key="2">
    <citation type="journal article" date="2020" name="Nat. Commun.">
        <title>Large-scale genome sequencing of mycorrhizal fungi provides insights into the early evolution of symbiotic traits.</title>
        <authorList>
            <person name="Miyauchi S."/>
            <person name="Kiss E."/>
            <person name="Kuo A."/>
            <person name="Drula E."/>
            <person name="Kohler A."/>
            <person name="Sanchez-Garcia M."/>
            <person name="Morin E."/>
            <person name="Andreopoulos B."/>
            <person name="Barry K.W."/>
            <person name="Bonito G."/>
            <person name="Buee M."/>
            <person name="Carver A."/>
            <person name="Chen C."/>
            <person name="Cichocki N."/>
            <person name="Clum A."/>
            <person name="Culley D."/>
            <person name="Crous P.W."/>
            <person name="Fauchery L."/>
            <person name="Girlanda M."/>
            <person name="Hayes R.D."/>
            <person name="Keri Z."/>
            <person name="LaButti K."/>
            <person name="Lipzen A."/>
            <person name="Lombard V."/>
            <person name="Magnuson J."/>
            <person name="Maillard F."/>
            <person name="Murat C."/>
            <person name="Nolan M."/>
            <person name="Ohm R.A."/>
            <person name="Pangilinan J."/>
            <person name="Pereira M.F."/>
            <person name="Perotto S."/>
            <person name="Peter M."/>
            <person name="Pfister S."/>
            <person name="Riley R."/>
            <person name="Sitrit Y."/>
            <person name="Stielow J.B."/>
            <person name="Szollosi G."/>
            <person name="Zifcakova L."/>
            <person name="Stursova M."/>
            <person name="Spatafora J.W."/>
            <person name="Tedersoo L."/>
            <person name="Vaario L.M."/>
            <person name="Yamada A."/>
            <person name="Yan M."/>
            <person name="Wang P."/>
            <person name="Xu J."/>
            <person name="Bruns T."/>
            <person name="Baldrian P."/>
            <person name="Vilgalys R."/>
            <person name="Dunand C."/>
            <person name="Henrissat B."/>
            <person name="Grigoriev I.V."/>
            <person name="Hibbett D."/>
            <person name="Nagy L.G."/>
            <person name="Martin F.M."/>
        </authorList>
    </citation>
    <scope>NUCLEOTIDE SEQUENCE</scope>
    <source>
        <strain evidence="16">Prilba</strain>
    </source>
</reference>
<dbReference type="Pfam" id="PF08022">
    <property type="entry name" value="FAD_binding_8"/>
    <property type="match status" value="1"/>
</dbReference>
<feature type="transmembrane region" description="Helical" evidence="14">
    <location>
        <begin position="47"/>
        <end position="76"/>
    </location>
</feature>
<evidence type="ECO:0000256" key="12">
    <source>
        <dbReference type="ARBA" id="ARBA00023180"/>
    </source>
</evidence>
<evidence type="ECO:0000256" key="1">
    <source>
        <dbReference type="ARBA" id="ARBA00004651"/>
    </source>
</evidence>
<evidence type="ECO:0000256" key="2">
    <source>
        <dbReference type="ARBA" id="ARBA00006278"/>
    </source>
</evidence>
<dbReference type="PANTHER" id="PTHR32361:SF9">
    <property type="entry name" value="FERRIC REDUCTASE TRANSMEMBRANE COMPONENT 3-RELATED"/>
    <property type="match status" value="1"/>
</dbReference>
<dbReference type="Proteomes" id="UP000759537">
    <property type="component" value="Unassembled WGS sequence"/>
</dbReference>
<feature type="domain" description="FAD-binding FR-type" evidence="15">
    <location>
        <begin position="412"/>
        <end position="541"/>
    </location>
</feature>
<evidence type="ECO:0000256" key="5">
    <source>
        <dbReference type="ARBA" id="ARBA00022475"/>
    </source>
</evidence>
<feature type="transmembrane region" description="Helical" evidence="14">
    <location>
        <begin position="114"/>
        <end position="131"/>
    </location>
</feature>
<evidence type="ECO:0000313" key="17">
    <source>
        <dbReference type="Proteomes" id="UP000759537"/>
    </source>
</evidence>
<evidence type="ECO:0000256" key="11">
    <source>
        <dbReference type="ARBA" id="ARBA00023136"/>
    </source>
</evidence>
<keyword evidence="11 14" id="KW-0472">Membrane</keyword>
<comment type="subcellular location">
    <subcellularLocation>
        <location evidence="1">Cell membrane</location>
        <topology evidence="1">Multi-pass membrane protein</topology>
    </subcellularLocation>
</comment>
<evidence type="ECO:0000256" key="4">
    <source>
        <dbReference type="ARBA" id="ARBA00022448"/>
    </source>
</evidence>
<evidence type="ECO:0000259" key="15">
    <source>
        <dbReference type="PROSITE" id="PS51384"/>
    </source>
</evidence>
<keyword evidence="6 14" id="KW-0812">Transmembrane</keyword>
<reference evidence="16" key="1">
    <citation type="submission" date="2019-10" db="EMBL/GenBank/DDBJ databases">
        <authorList>
            <consortium name="DOE Joint Genome Institute"/>
            <person name="Kuo A."/>
            <person name="Miyauchi S."/>
            <person name="Kiss E."/>
            <person name="Drula E."/>
            <person name="Kohler A."/>
            <person name="Sanchez-Garcia M."/>
            <person name="Andreopoulos B."/>
            <person name="Barry K.W."/>
            <person name="Bonito G."/>
            <person name="Buee M."/>
            <person name="Carver A."/>
            <person name="Chen C."/>
            <person name="Cichocki N."/>
            <person name="Clum A."/>
            <person name="Culley D."/>
            <person name="Crous P.W."/>
            <person name="Fauchery L."/>
            <person name="Girlanda M."/>
            <person name="Hayes R."/>
            <person name="Keri Z."/>
            <person name="LaButti K."/>
            <person name="Lipzen A."/>
            <person name="Lombard V."/>
            <person name="Magnuson J."/>
            <person name="Maillard F."/>
            <person name="Morin E."/>
            <person name="Murat C."/>
            <person name="Nolan M."/>
            <person name="Ohm R."/>
            <person name="Pangilinan J."/>
            <person name="Pereira M."/>
            <person name="Perotto S."/>
            <person name="Peter M."/>
            <person name="Riley R."/>
            <person name="Sitrit Y."/>
            <person name="Stielow B."/>
            <person name="Szollosi G."/>
            <person name="Zifcakova L."/>
            <person name="Stursova M."/>
            <person name="Spatafora J.W."/>
            <person name="Tedersoo L."/>
            <person name="Vaario L.-M."/>
            <person name="Yamada A."/>
            <person name="Yan M."/>
            <person name="Wang P."/>
            <person name="Xu J."/>
            <person name="Bruns T."/>
            <person name="Baldrian P."/>
            <person name="Vilgalys R."/>
            <person name="Henrissat B."/>
            <person name="Grigoriev I.V."/>
            <person name="Hibbett D."/>
            <person name="Nagy L.G."/>
            <person name="Martin F.M."/>
        </authorList>
    </citation>
    <scope>NUCLEOTIDE SEQUENCE</scope>
    <source>
        <strain evidence="16">Prilba</strain>
    </source>
</reference>
<sequence>MSTLPSPSQQPNDPNPTTPAFDDDIEWITAYLKIHALSHTTWRYAHFLWFGIVLVSLTFAVVHLLGLRSGVLGAYWSKWYLRRRTWRKKHSLAQAKKSGQPHKQPLLLPSNSQLLTLSALTIASLAATFLGPDYIAPTSRLFHRAAVSDVAAYIPQYTIHKAWWSSGNRAGLIAFSLFPLCVLFALKRAPFAIFAIPFFTNLHSDKLIWLHRWIGRLIWALVALHATLWSVQLFKDTRSGTGEAAYVYAWHYQRFIFAWTAFVLFTLLILLSLGPIRDKYYDTFYTLHVILVPATIIMSALHHPPLWWWCWLALLLWGGERIWRGTSWLYLNGFLGRRIYIPQISLTNQKLPARGQGWELHSMFPDVEHSNLTTDDPRSLSRTSYLASSKPTLYQHARLSSTHSLLPPVPSAFYIPAGYAHAEILAGRTIRLRVITPGRLTWAPGQHFFLTIPFLSKLDSHPFTCASVCDNQKLGNDGRMIVFLIRAKNGWTKDLWTTVVGLLAHGQRHPIGEVPVGTILPRTGVLLKAWIDGPFGSPVRTDWGVYSTAVIVAGGSGASFAISVLEYICLCMAGRDGKSLGGTVGRRNSFSMQRIRFVWILRDFAHLQWCASILHRCHLLVSQESLQLDLFVTNFNPPVSHALRPSDAGSLPSSTPDTSFSLVTPASIEVKGVALDQDDLSEAQMPDDDYADLSYYMGDFTMNGELGHEEHPLDLTNFDGDNDDRVRGESTLNRALKKEGTIRRALTRKKKQSRRTKRYSGARVDSKIDELPELPTLPAEAGLPQLSTPIHLEDPATPSVDALGRRQAAAISSRLSVQSSVLHAPDSVELDKPGYGDVYPRGSQHLRRMSTMSLASQASSMQALMREVVEEPQLELGEQEMQDISVMAEFARPGRPKVDLILRDEVGMAAGRVVVACCGPTTLNAVVRKAVAAQIDPSRIRQGDNSGSIDLVVEEFGF</sequence>
<evidence type="ECO:0000256" key="14">
    <source>
        <dbReference type="SAM" id="Phobius"/>
    </source>
</evidence>
<keyword evidence="10" id="KW-0406">Ion transport</keyword>
<comment type="similarity">
    <text evidence="2">Belongs to the ferric reductase (FRE) family.</text>
</comment>
<evidence type="ECO:0000256" key="8">
    <source>
        <dbReference type="ARBA" id="ARBA00022989"/>
    </source>
</evidence>
<evidence type="ECO:0000256" key="3">
    <source>
        <dbReference type="ARBA" id="ARBA00012668"/>
    </source>
</evidence>
<feature type="transmembrane region" description="Helical" evidence="14">
    <location>
        <begin position="280"/>
        <end position="300"/>
    </location>
</feature>
<dbReference type="Gene3D" id="3.40.50.80">
    <property type="entry name" value="Nucleotide-binding domain of ferredoxin-NADP reductase (FNR) module"/>
    <property type="match status" value="2"/>
</dbReference>
<dbReference type="GO" id="GO:0015677">
    <property type="term" value="P:copper ion import"/>
    <property type="evidence" value="ECO:0007669"/>
    <property type="project" value="TreeGrafter"/>
</dbReference>
<dbReference type="InterPro" id="IPR051410">
    <property type="entry name" value="Ferric/Cupric_Reductase"/>
</dbReference>
<dbReference type="InterPro" id="IPR013130">
    <property type="entry name" value="Fe3_Rdtase_TM_dom"/>
</dbReference>
<organism evidence="16 17">
    <name type="scientific">Russula ochroleuca</name>
    <dbReference type="NCBI Taxonomy" id="152965"/>
    <lineage>
        <taxon>Eukaryota</taxon>
        <taxon>Fungi</taxon>
        <taxon>Dikarya</taxon>
        <taxon>Basidiomycota</taxon>
        <taxon>Agaricomycotina</taxon>
        <taxon>Agaricomycetes</taxon>
        <taxon>Russulales</taxon>
        <taxon>Russulaceae</taxon>
        <taxon>Russula</taxon>
    </lineage>
</organism>
<dbReference type="EC" id="1.16.1.9" evidence="3"/>
<keyword evidence="17" id="KW-1185">Reference proteome</keyword>